<protein>
    <submittedName>
        <fullName evidence="3">MerR family transcriptional regulator</fullName>
    </submittedName>
</protein>
<dbReference type="SMART" id="SM00422">
    <property type="entry name" value="HTH_MERR"/>
    <property type="match status" value="1"/>
</dbReference>
<comment type="caution">
    <text evidence="3">The sequence shown here is derived from an EMBL/GenBank/DDBJ whole genome shotgun (WGS) entry which is preliminary data.</text>
</comment>
<dbReference type="EMBL" id="DVHB01000004">
    <property type="protein sequence ID" value="HIR38774.1"/>
    <property type="molecule type" value="Genomic_DNA"/>
</dbReference>
<reference evidence="3" key="1">
    <citation type="submission" date="2020-10" db="EMBL/GenBank/DDBJ databases">
        <authorList>
            <person name="Gilroy R."/>
        </authorList>
    </citation>
    <scope>NUCLEOTIDE SEQUENCE</scope>
    <source>
        <strain evidence="3">ChiW25-3613</strain>
    </source>
</reference>
<evidence type="ECO:0000313" key="3">
    <source>
        <dbReference type="EMBL" id="HIR38774.1"/>
    </source>
</evidence>
<dbReference type="Gene3D" id="1.10.1660.10">
    <property type="match status" value="1"/>
</dbReference>
<dbReference type="InterPro" id="IPR047057">
    <property type="entry name" value="MerR_fam"/>
</dbReference>
<sequence length="266" mass="30200">MANYKAIPQGYMTVGEVAKKMGVTVRALQYYDREGIFCPSAVSEGGRRLYTDKDIIKLHQILSLKSLGFSIDEIKNRLTSIDTPDEVAAALTEQSKAIQAQIETLTRSLHDIEALKTEVLKMQSVDFKKYADIIVNLQMRNDNYWLIKYFDDNTLDYLRGRFDKQSGLAFINKFNALRDIAVQYSGEGVAPESAQGQQFAKEFWQLITEFTDGDMSMLPQLMSMGKLDTDNAEWQEKMNILNAFIAPALEVYFKNLGINPFEVKNG</sequence>
<dbReference type="Proteomes" id="UP000824179">
    <property type="component" value="Unassembled WGS sequence"/>
</dbReference>
<dbReference type="InterPro" id="IPR000551">
    <property type="entry name" value="MerR-type_HTH_dom"/>
</dbReference>
<feature type="domain" description="HTH merR-type" evidence="2">
    <location>
        <begin position="11"/>
        <end position="80"/>
    </location>
</feature>
<evidence type="ECO:0000259" key="2">
    <source>
        <dbReference type="PROSITE" id="PS50937"/>
    </source>
</evidence>
<dbReference type="GO" id="GO:0003700">
    <property type="term" value="F:DNA-binding transcription factor activity"/>
    <property type="evidence" value="ECO:0007669"/>
    <property type="project" value="InterPro"/>
</dbReference>
<dbReference type="AlphaFoldDB" id="A0A9D1DB01"/>
<gene>
    <name evidence="3" type="ORF">IAB90_00165</name>
</gene>
<proteinExistence type="predicted"/>
<name>A0A9D1DB01_9FIRM</name>
<dbReference type="PANTHER" id="PTHR30204">
    <property type="entry name" value="REDOX-CYCLING DRUG-SENSING TRANSCRIPTIONAL ACTIVATOR SOXR"/>
    <property type="match status" value="1"/>
</dbReference>
<reference evidence="3" key="2">
    <citation type="journal article" date="2021" name="PeerJ">
        <title>Extensive microbial diversity within the chicken gut microbiome revealed by metagenomics and culture.</title>
        <authorList>
            <person name="Gilroy R."/>
            <person name="Ravi A."/>
            <person name="Getino M."/>
            <person name="Pursley I."/>
            <person name="Horton D.L."/>
            <person name="Alikhan N.F."/>
            <person name="Baker D."/>
            <person name="Gharbi K."/>
            <person name="Hall N."/>
            <person name="Watson M."/>
            <person name="Adriaenssens E.M."/>
            <person name="Foster-Nyarko E."/>
            <person name="Jarju S."/>
            <person name="Secka A."/>
            <person name="Antonio M."/>
            <person name="Oren A."/>
            <person name="Chaudhuri R.R."/>
            <person name="La Ragione R."/>
            <person name="Hildebrand F."/>
            <person name="Pallen M.J."/>
        </authorList>
    </citation>
    <scope>NUCLEOTIDE SEQUENCE</scope>
    <source>
        <strain evidence="3">ChiW25-3613</strain>
    </source>
</reference>
<organism evidence="3 4">
    <name type="scientific">Candidatus Coproplasma stercoripullorum</name>
    <dbReference type="NCBI Taxonomy" id="2840751"/>
    <lineage>
        <taxon>Bacteria</taxon>
        <taxon>Bacillati</taxon>
        <taxon>Bacillota</taxon>
        <taxon>Clostridia</taxon>
        <taxon>Eubacteriales</taxon>
        <taxon>Candidatus Coproplasma</taxon>
    </lineage>
</organism>
<dbReference type="InterPro" id="IPR009061">
    <property type="entry name" value="DNA-bd_dom_put_sf"/>
</dbReference>
<dbReference type="PROSITE" id="PS50937">
    <property type="entry name" value="HTH_MERR_2"/>
    <property type="match status" value="1"/>
</dbReference>
<dbReference type="SUPFAM" id="SSF46955">
    <property type="entry name" value="Putative DNA-binding domain"/>
    <property type="match status" value="1"/>
</dbReference>
<evidence type="ECO:0000256" key="1">
    <source>
        <dbReference type="ARBA" id="ARBA00023125"/>
    </source>
</evidence>
<dbReference type="Pfam" id="PF13411">
    <property type="entry name" value="MerR_1"/>
    <property type="match status" value="1"/>
</dbReference>
<accession>A0A9D1DB01</accession>
<evidence type="ECO:0000313" key="4">
    <source>
        <dbReference type="Proteomes" id="UP000824179"/>
    </source>
</evidence>
<keyword evidence="1" id="KW-0238">DNA-binding</keyword>
<dbReference type="PRINTS" id="PR00040">
    <property type="entry name" value="HTHMERR"/>
</dbReference>
<dbReference type="GO" id="GO:0003677">
    <property type="term" value="F:DNA binding"/>
    <property type="evidence" value="ECO:0007669"/>
    <property type="project" value="UniProtKB-KW"/>
</dbReference>
<dbReference type="PANTHER" id="PTHR30204:SF96">
    <property type="entry name" value="CHROMOSOME-ANCHORING PROTEIN RACA"/>
    <property type="match status" value="1"/>
</dbReference>
<dbReference type="CDD" id="cd01106">
    <property type="entry name" value="HTH_TipAL-Mta"/>
    <property type="match status" value="1"/>
</dbReference>